<dbReference type="GO" id="GO:0045283">
    <property type="term" value="C:fumarate reductase complex"/>
    <property type="evidence" value="ECO:0007669"/>
    <property type="project" value="UniProtKB-UniRule"/>
</dbReference>
<dbReference type="Proteomes" id="UP000585363">
    <property type="component" value="Unassembled WGS sequence"/>
</dbReference>
<proteinExistence type="inferred from homology"/>
<evidence type="ECO:0000256" key="4">
    <source>
        <dbReference type="ARBA" id="ARBA00023136"/>
    </source>
</evidence>
<evidence type="ECO:0000256" key="3">
    <source>
        <dbReference type="ARBA" id="ARBA00022989"/>
    </source>
</evidence>
<evidence type="ECO:0000256" key="2">
    <source>
        <dbReference type="ARBA" id="ARBA00022692"/>
    </source>
</evidence>
<dbReference type="InterPro" id="IPR034804">
    <property type="entry name" value="SQR/QFR_C/D"/>
</dbReference>
<dbReference type="HAMAP" id="MF_00708">
    <property type="entry name" value="Fumarate_red_C"/>
    <property type="match status" value="1"/>
</dbReference>
<evidence type="ECO:0000256" key="5">
    <source>
        <dbReference type="HAMAP-Rule" id="MF_00708"/>
    </source>
</evidence>
<sequence>MTDTNSSVGSKRKPYRQEMPANWWRQSAFYRFYMLREGTSIPTLWFGVLLLAGIICLKRGPESWEGFVGFLQNPLVLILNVITLLATLLHSKTWFELAPKAAIIIVKSQKVGPRPIITLLRAVTAIVTLVVLGVALFY</sequence>
<comment type="caution">
    <text evidence="6">The sequence shown here is derived from an EMBL/GenBank/DDBJ whole genome shotgun (WGS) entry which is preliminary data.</text>
</comment>
<dbReference type="NCBIfam" id="NF003445">
    <property type="entry name" value="PRK04987.1"/>
    <property type="match status" value="1"/>
</dbReference>
<comment type="subunit">
    <text evidence="5">Part of an enzyme complex containing four subunits: a flavoprotein (FrdA), an iron-sulfur protein (FrdB), and two hydrophobic anchor proteins (FrdC and FrdD).</text>
</comment>
<comment type="subcellular location">
    <subcellularLocation>
        <location evidence="5">Cell membrane</location>
        <topology evidence="5">Multi-pass membrane protein</topology>
    </subcellularLocation>
</comment>
<dbReference type="Pfam" id="PF02300">
    <property type="entry name" value="Fumarate_red_C"/>
    <property type="match status" value="1"/>
</dbReference>
<comment type="function">
    <text evidence="5">Two distinct, membrane-bound, FAD-containing enzymes are responsible for the catalysis of fumarate and succinate interconversion; fumarate reductase is used in anaerobic growth, and succinate dehydrogenase is used in aerobic growth. Anchors the catalytic components of the fumarate reductase complex to the cell inner membrane, binds quinones.</text>
</comment>
<feature type="transmembrane region" description="Helical" evidence="5">
    <location>
        <begin position="75"/>
        <end position="95"/>
    </location>
</feature>
<protein>
    <recommendedName>
        <fullName evidence="5">Fumarate reductase subunit C</fullName>
    </recommendedName>
    <alternativeName>
        <fullName evidence="5">Fumarate reductase 15 kDa hydrophobic protein</fullName>
    </alternativeName>
    <alternativeName>
        <fullName evidence="5">Quinol-fumarate reductase subunit C</fullName>
        <shortName evidence="5">QFR subunit C</shortName>
    </alternativeName>
</protein>
<feature type="transmembrane region" description="Helical" evidence="5">
    <location>
        <begin position="33"/>
        <end position="55"/>
    </location>
</feature>
<keyword evidence="2 5" id="KW-0812">Transmembrane</keyword>
<dbReference type="AlphaFoldDB" id="A0A848MCT3"/>
<evidence type="ECO:0000313" key="7">
    <source>
        <dbReference type="Proteomes" id="UP000585363"/>
    </source>
</evidence>
<keyword evidence="6" id="KW-0560">Oxidoreductase</keyword>
<dbReference type="PIRSF" id="PIRSF000180">
    <property type="entry name" value="FrdC"/>
    <property type="match status" value="1"/>
</dbReference>
<feature type="transmembrane region" description="Helical" evidence="5">
    <location>
        <begin position="116"/>
        <end position="137"/>
    </location>
</feature>
<keyword evidence="1 5" id="KW-1003">Cell membrane</keyword>
<gene>
    <name evidence="5 6" type="primary">frdC</name>
    <name evidence="6" type="ORF">GW590_03330</name>
</gene>
<keyword evidence="7" id="KW-1185">Reference proteome</keyword>
<dbReference type="CDD" id="cd00546">
    <property type="entry name" value="QFR_TypeD_subunitC"/>
    <property type="match status" value="1"/>
</dbReference>
<dbReference type="EMBL" id="JAADJU010000001">
    <property type="protein sequence ID" value="NMP25907.1"/>
    <property type="molecule type" value="Genomic_DNA"/>
</dbReference>
<dbReference type="RefSeq" id="WP_169401574.1">
    <property type="nucleotide sequence ID" value="NZ_JAADJU010000001.1"/>
</dbReference>
<dbReference type="GO" id="GO:0005886">
    <property type="term" value="C:plasma membrane"/>
    <property type="evidence" value="ECO:0007669"/>
    <property type="project" value="UniProtKB-SubCell"/>
</dbReference>
<comment type="similarity">
    <text evidence="5">Belongs to the FrdC family.</text>
</comment>
<keyword evidence="4 5" id="KW-0472">Membrane</keyword>
<accession>A0A848MCT3</accession>
<dbReference type="InterPro" id="IPR003510">
    <property type="entry name" value="Fumarate_red_C"/>
</dbReference>
<dbReference type="SUPFAM" id="SSF81343">
    <property type="entry name" value="Fumarate reductase respiratory complex transmembrane subunits"/>
    <property type="match status" value="1"/>
</dbReference>
<reference evidence="6 7" key="1">
    <citation type="submission" date="2020-01" db="EMBL/GenBank/DDBJ databases">
        <authorList>
            <person name="Lee S.D."/>
        </authorList>
    </citation>
    <scope>NUCLEOTIDE SEQUENCE [LARGE SCALE GENOMIC DNA]</scope>
    <source>
        <strain evidence="6 7">SAP-1</strain>
    </source>
</reference>
<evidence type="ECO:0000313" key="6">
    <source>
        <dbReference type="EMBL" id="NMP25907.1"/>
    </source>
</evidence>
<dbReference type="GO" id="GO:0000104">
    <property type="term" value="F:succinate dehydrogenase activity"/>
    <property type="evidence" value="ECO:0007669"/>
    <property type="project" value="UniProtKB-UniRule"/>
</dbReference>
<keyword evidence="3 5" id="KW-1133">Transmembrane helix</keyword>
<evidence type="ECO:0000256" key="1">
    <source>
        <dbReference type="ARBA" id="ARBA00022475"/>
    </source>
</evidence>
<dbReference type="Gene3D" id="1.20.1300.10">
    <property type="entry name" value="Fumarate reductase/succinate dehydrogenase, transmembrane subunit"/>
    <property type="match status" value="1"/>
</dbReference>
<organism evidence="6 7">
    <name type="scientific">Rouxiella aceris</name>
    <dbReference type="NCBI Taxonomy" id="2703884"/>
    <lineage>
        <taxon>Bacteria</taxon>
        <taxon>Pseudomonadati</taxon>
        <taxon>Pseudomonadota</taxon>
        <taxon>Gammaproteobacteria</taxon>
        <taxon>Enterobacterales</taxon>
        <taxon>Yersiniaceae</taxon>
        <taxon>Rouxiella</taxon>
    </lineage>
</organism>
<name>A0A848MCT3_9GAMM</name>
<reference evidence="6 7" key="2">
    <citation type="submission" date="2020-06" db="EMBL/GenBank/DDBJ databases">
        <title>Polyphasic characterization of a Rahnella strain isolated from tree sap.</title>
        <authorList>
            <person name="Kim I.S."/>
        </authorList>
    </citation>
    <scope>NUCLEOTIDE SEQUENCE [LARGE SCALE GENOMIC DNA]</scope>
    <source>
        <strain evidence="6 7">SAP-1</strain>
    </source>
</reference>